<evidence type="ECO:0000313" key="4">
    <source>
        <dbReference type="Proteomes" id="UP000481858"/>
    </source>
</evidence>
<feature type="region of interest" description="Disordered" evidence="1">
    <location>
        <begin position="78"/>
        <end position="123"/>
    </location>
</feature>
<feature type="region of interest" description="Disordered" evidence="1">
    <location>
        <begin position="718"/>
        <end position="761"/>
    </location>
</feature>
<proteinExistence type="predicted"/>
<comment type="caution">
    <text evidence="3">The sequence shown here is derived from an EMBL/GenBank/DDBJ whole genome shotgun (WGS) entry which is preliminary data.</text>
</comment>
<feature type="compositionally biased region" description="Low complexity" evidence="1">
    <location>
        <begin position="88"/>
        <end position="115"/>
    </location>
</feature>
<dbReference type="EMBL" id="WUBL01000257">
    <property type="protein sequence ID" value="KAF2962903.1"/>
    <property type="molecule type" value="Genomic_DNA"/>
</dbReference>
<feature type="compositionally biased region" description="Polar residues" evidence="1">
    <location>
        <begin position="78"/>
        <end position="87"/>
    </location>
</feature>
<feature type="region of interest" description="Disordered" evidence="1">
    <location>
        <begin position="802"/>
        <end position="905"/>
    </location>
</feature>
<feature type="signal peptide" evidence="2">
    <location>
        <begin position="1"/>
        <end position="24"/>
    </location>
</feature>
<accession>A0A7C8IJX7</accession>
<feature type="compositionally biased region" description="Polar residues" evidence="1">
    <location>
        <begin position="894"/>
        <end position="905"/>
    </location>
</feature>
<dbReference type="InParanoid" id="A0A7C8IJX7"/>
<reference evidence="3 4" key="1">
    <citation type="submission" date="2019-12" db="EMBL/GenBank/DDBJ databases">
        <title>Draft genome sequence of the ascomycete Xylaria multiplex DSM 110363.</title>
        <authorList>
            <person name="Buettner E."/>
            <person name="Kellner H."/>
        </authorList>
    </citation>
    <scope>NUCLEOTIDE SEQUENCE [LARGE SCALE GENOMIC DNA]</scope>
    <source>
        <strain evidence="3 4">DSM 110363</strain>
    </source>
</reference>
<evidence type="ECO:0000256" key="1">
    <source>
        <dbReference type="SAM" id="MobiDB-lite"/>
    </source>
</evidence>
<dbReference type="OrthoDB" id="3886018at2759"/>
<feature type="compositionally biased region" description="Polar residues" evidence="1">
    <location>
        <begin position="740"/>
        <end position="761"/>
    </location>
</feature>
<sequence length="1137" mass="121777">MTVPKRKGFMALLIISFGIHISLASFPVPPAGHGARSMRIFPNYTLSSSTSTTTTLSNTVSQNLISTLGTSITQFSTALNPSETPSNISPGSQVPSASSSLSSSSSKTTISTAGSVLSTDSESTIVESTTDSLSTTSITSLDSTNVASTPGITPTTDLLSTETISTINSPSITDTTSTDNTLTTNSAPTTDTASSTDFPSFTIPTETILSSPAETSESVAIAPIFLYLWFERSLLQDEKHKQQYIDNVKKSRHSTKALFDRLKNKPPAKPECKKKSLKRSLISGILDAFKEVADLVSCAVDVLDNLVDAVDKIHPPIPEIELLTDTLKDLGNEIKKRGDEQPTSASSDVPSSTSSISSSSCTTAITKTWESILCTVTATSSINRKRKDQGCTTEVYSTVTGCSAIASTITSTTTITPEPTLGLQCAFGNCGGGQSCPQKELELQKRHPLRLSNPEPNTWYGPENYGGSNQNFMAGETWEAYKNGDLRYYRGVKLNPGTTSNLIPFLGQPASLAVAGLYGCTSVIAISRRGAWISHSWEAPSFTYLESDPSPPTDLQQLEIFRRDVLGALHKGNSVDHLYGLSELRVTSNSNQLPTSHLMEDDADPRFPVGLPEAWGQDDGLPSKNQQIENEIRAIFRIPNGLAVPFEKVLYAPRVNWMEEDLGDTNYDSHRGKVLVQYKPAKNCQDKASWRVWFEGHELTDSHQSSWTPSAYQVVDSSQGAMKARQDSTDSIIECPLPSPTASSTDQGTSSSTVTGQISSTDQVSISSTVTALASSIGHGTSSPTAILTSSLEQGTTSLTITPPAAATSQSTLSSTTTSASSTELSSSSSGVALSSSTTDKSTSLSSQSSSTEITSTSLTSENPSSTTSLSSTESPTTSSTTTTELTMESPTEVPTTTSAELIPTPTMNITPLKAFDIVCNNEADFPGHADISSSWQKKFAHIIHTFWKPDGGFMYSSSPVIDAKLKDNHGIMYEYSVAWVPTCITITDGQSFQFPLGTQDVTAEGLLEDNYKLCNNGGVGGSRQVGCLKYTFIGANTQHQIKFTVIIQQKLTESINSLHRITMSAYPTKYDAKGNPTEMKLYATPKDMKKATPSYANPGQYQYAKVEQYTYDPMNGSSSNQASSSGTKKSSSSKKK</sequence>
<organism evidence="3 4">
    <name type="scientific">Xylaria multiplex</name>
    <dbReference type="NCBI Taxonomy" id="323545"/>
    <lineage>
        <taxon>Eukaryota</taxon>
        <taxon>Fungi</taxon>
        <taxon>Dikarya</taxon>
        <taxon>Ascomycota</taxon>
        <taxon>Pezizomycotina</taxon>
        <taxon>Sordariomycetes</taxon>
        <taxon>Xylariomycetidae</taxon>
        <taxon>Xylariales</taxon>
        <taxon>Xylariaceae</taxon>
        <taxon>Xylaria</taxon>
    </lineage>
</organism>
<protein>
    <submittedName>
        <fullName evidence="3">Uncharacterized protein</fullName>
    </submittedName>
</protein>
<feature type="chain" id="PRO_5028897191" evidence="2">
    <location>
        <begin position="25"/>
        <end position="1137"/>
    </location>
</feature>
<feature type="compositionally biased region" description="Low complexity" evidence="1">
    <location>
        <begin position="343"/>
        <end position="359"/>
    </location>
</feature>
<keyword evidence="4" id="KW-1185">Reference proteome</keyword>
<dbReference type="Proteomes" id="UP000481858">
    <property type="component" value="Unassembled WGS sequence"/>
</dbReference>
<feature type="compositionally biased region" description="Low complexity" evidence="1">
    <location>
        <begin position="805"/>
        <end position="893"/>
    </location>
</feature>
<feature type="region of interest" description="Disordered" evidence="1">
    <location>
        <begin position="1113"/>
        <end position="1137"/>
    </location>
</feature>
<keyword evidence="2" id="KW-0732">Signal</keyword>
<feature type="region of interest" description="Disordered" evidence="1">
    <location>
        <begin position="169"/>
        <end position="197"/>
    </location>
</feature>
<evidence type="ECO:0000313" key="3">
    <source>
        <dbReference type="EMBL" id="KAF2962903.1"/>
    </source>
</evidence>
<evidence type="ECO:0000256" key="2">
    <source>
        <dbReference type="SAM" id="SignalP"/>
    </source>
</evidence>
<feature type="region of interest" description="Disordered" evidence="1">
    <location>
        <begin position="336"/>
        <end position="359"/>
    </location>
</feature>
<gene>
    <name evidence="3" type="ORF">GQX73_g10672</name>
</gene>
<dbReference type="AlphaFoldDB" id="A0A7C8IJX7"/>
<feature type="compositionally biased region" description="Low complexity" evidence="1">
    <location>
        <begin position="1118"/>
        <end position="1131"/>
    </location>
</feature>
<name>A0A7C8IJX7_9PEZI</name>